<dbReference type="PANTHER" id="PTHR34385:SF1">
    <property type="entry name" value="PEPTIDOGLYCAN L-ALANYL-D-GLUTAMATE ENDOPEPTIDASE CWLK"/>
    <property type="match status" value="1"/>
</dbReference>
<dbReference type="Pfam" id="PF02557">
    <property type="entry name" value="VanY"/>
    <property type="match status" value="1"/>
</dbReference>
<dbReference type="PANTHER" id="PTHR34385">
    <property type="entry name" value="D-ALANYL-D-ALANINE CARBOXYPEPTIDASE"/>
    <property type="match status" value="1"/>
</dbReference>
<dbReference type="InterPro" id="IPR009045">
    <property type="entry name" value="Zn_M74/Hedgehog-like"/>
</dbReference>
<protein>
    <submittedName>
        <fullName evidence="3">M15 family metallopeptidase</fullName>
        <ecNumber evidence="3">3.4.17.-</ecNumber>
    </submittedName>
</protein>
<proteinExistence type="predicted"/>
<keyword evidence="3" id="KW-0121">Carboxypeptidase</keyword>
<dbReference type="CDD" id="cd14852">
    <property type="entry name" value="LD-carboxypeptidase"/>
    <property type="match status" value="1"/>
</dbReference>
<organism evidence="3 4">
    <name type="scientific">Microbacterium alkaliflavum</name>
    <dbReference type="NCBI Taxonomy" id="3248839"/>
    <lineage>
        <taxon>Bacteria</taxon>
        <taxon>Bacillati</taxon>
        <taxon>Actinomycetota</taxon>
        <taxon>Actinomycetes</taxon>
        <taxon>Micrococcales</taxon>
        <taxon>Microbacteriaceae</taxon>
        <taxon>Microbacterium</taxon>
    </lineage>
</organism>
<dbReference type="EC" id="3.4.17.-" evidence="3"/>
<dbReference type="Gene3D" id="3.30.1380.10">
    <property type="match status" value="1"/>
</dbReference>
<evidence type="ECO:0000256" key="1">
    <source>
        <dbReference type="SAM" id="Phobius"/>
    </source>
</evidence>
<keyword evidence="1" id="KW-0472">Membrane</keyword>
<keyword evidence="3" id="KW-0645">Protease</keyword>
<keyword evidence="1" id="KW-0812">Transmembrane</keyword>
<name>A0ABW7Q9T0_9MICO</name>
<reference evidence="3 4" key="1">
    <citation type="submission" date="2024-09" db="EMBL/GenBank/DDBJ databases">
        <authorList>
            <person name="Pan X."/>
        </authorList>
    </citation>
    <scope>NUCLEOTIDE SEQUENCE [LARGE SCALE GENOMIC DNA]</scope>
    <source>
        <strain evidence="3 4">B2969</strain>
    </source>
</reference>
<dbReference type="Proteomes" id="UP001610861">
    <property type="component" value="Unassembled WGS sequence"/>
</dbReference>
<keyword evidence="1" id="KW-1133">Transmembrane helix</keyword>
<dbReference type="InterPro" id="IPR003709">
    <property type="entry name" value="VanY-like_core_dom"/>
</dbReference>
<dbReference type="GO" id="GO:0004180">
    <property type="term" value="F:carboxypeptidase activity"/>
    <property type="evidence" value="ECO:0007669"/>
    <property type="project" value="UniProtKB-KW"/>
</dbReference>
<evidence type="ECO:0000313" key="4">
    <source>
        <dbReference type="Proteomes" id="UP001610861"/>
    </source>
</evidence>
<dbReference type="RefSeq" id="WP_397557084.1">
    <property type="nucleotide sequence ID" value="NZ_JBIQWL010000005.1"/>
</dbReference>
<dbReference type="SUPFAM" id="SSF55166">
    <property type="entry name" value="Hedgehog/DD-peptidase"/>
    <property type="match status" value="1"/>
</dbReference>
<keyword evidence="3" id="KW-0378">Hydrolase</keyword>
<evidence type="ECO:0000259" key="2">
    <source>
        <dbReference type="Pfam" id="PF02557"/>
    </source>
</evidence>
<comment type="caution">
    <text evidence="3">The sequence shown here is derived from an EMBL/GenBank/DDBJ whole genome shotgun (WGS) entry which is preliminary data.</text>
</comment>
<sequence>MTPPATRREARAVHLLTAESAPVRHGRARRADWIRLAFAVFAVSALAVGGAAALTAALVAPALAPSRSVAFESKAREVPVPLPQPVEALPAPTLIAAPALVDVCANPAFVAALQAGDDGGAIAAAGGAESFRVAVASGTASCVPLADPDHLWVVVNKARPFDPVDYLPAPLASPSGLRGIGGGDLRADASSALADMVAAAATAGAGEIALDSGFRSYRTQRSTYQRQVSAHGRADADMVSARPGYSEHQSGLAADVTACTSSCVGLESFAGTPQQAWVAAHSWEYGWIVRYVDGKTPVTGYSPEPWHLRYIGRELAAAYHDGGWGSLEEFLGLPAAPDYLD</sequence>
<gene>
    <name evidence="3" type="ORF">ACH3VR_14785</name>
</gene>
<evidence type="ECO:0000313" key="3">
    <source>
        <dbReference type="EMBL" id="MFH8251631.1"/>
    </source>
</evidence>
<accession>A0ABW7Q9T0</accession>
<keyword evidence="4" id="KW-1185">Reference proteome</keyword>
<feature type="domain" description="D-alanyl-D-alanine carboxypeptidase-like core" evidence="2">
    <location>
        <begin position="185"/>
        <end position="312"/>
    </location>
</feature>
<dbReference type="InterPro" id="IPR052179">
    <property type="entry name" value="DD-CPase-like"/>
</dbReference>
<feature type="transmembrane region" description="Helical" evidence="1">
    <location>
        <begin position="36"/>
        <end position="64"/>
    </location>
</feature>
<dbReference type="EMBL" id="JBIQWL010000005">
    <property type="protein sequence ID" value="MFH8251631.1"/>
    <property type="molecule type" value="Genomic_DNA"/>
</dbReference>
<dbReference type="InterPro" id="IPR058193">
    <property type="entry name" value="VanY/YodJ_core_dom"/>
</dbReference>